<comment type="subcellular location">
    <subcellularLocation>
        <location evidence="1">Endomembrane system</location>
        <topology evidence="1">Multi-pass membrane protein</topology>
    </subcellularLocation>
</comment>
<keyword evidence="3 6" id="KW-0812">Transmembrane</keyword>
<feature type="domain" description="CWH43-like N-terminal" evidence="7">
    <location>
        <begin position="27"/>
        <end position="244"/>
    </location>
</feature>
<evidence type="ECO:0000313" key="8">
    <source>
        <dbReference type="EMBL" id="KAK3706446.1"/>
    </source>
</evidence>
<keyword evidence="4 6" id="KW-1133">Transmembrane helix</keyword>
<evidence type="ECO:0000256" key="6">
    <source>
        <dbReference type="SAM" id="Phobius"/>
    </source>
</evidence>
<feature type="transmembrane region" description="Helical" evidence="6">
    <location>
        <begin position="141"/>
        <end position="159"/>
    </location>
</feature>
<keyword evidence="5 6" id="KW-0472">Membrane</keyword>
<protein>
    <recommendedName>
        <fullName evidence="7">CWH43-like N-terminal domain-containing protein</fullName>
    </recommendedName>
</protein>
<feature type="transmembrane region" description="Helical" evidence="6">
    <location>
        <begin position="73"/>
        <end position="94"/>
    </location>
</feature>
<dbReference type="EMBL" id="JAWDGP010007745">
    <property type="protein sequence ID" value="KAK3706446.1"/>
    <property type="molecule type" value="Genomic_DNA"/>
</dbReference>
<dbReference type="PANTHER" id="PTHR21324:SF2">
    <property type="entry name" value="EG:22E5.9 PROTEIN"/>
    <property type="match status" value="1"/>
</dbReference>
<dbReference type="AlphaFoldDB" id="A0AAE0XRY4"/>
<proteinExistence type="inferred from homology"/>
<evidence type="ECO:0000256" key="5">
    <source>
        <dbReference type="ARBA" id="ARBA00023136"/>
    </source>
</evidence>
<feature type="transmembrane region" description="Helical" evidence="6">
    <location>
        <begin position="214"/>
        <end position="239"/>
    </location>
</feature>
<dbReference type="Pfam" id="PF10277">
    <property type="entry name" value="Frag1"/>
    <property type="match status" value="1"/>
</dbReference>
<keyword evidence="9" id="KW-1185">Reference proteome</keyword>
<evidence type="ECO:0000256" key="4">
    <source>
        <dbReference type="ARBA" id="ARBA00022989"/>
    </source>
</evidence>
<dbReference type="InterPro" id="IPR019402">
    <property type="entry name" value="CWH43_N"/>
</dbReference>
<dbReference type="PANTHER" id="PTHR21324">
    <property type="entry name" value="FASTING-INDUCIBLE INTEGRAL MEMBRANE PROTEIN TM6P1-RELATED"/>
    <property type="match status" value="1"/>
</dbReference>
<name>A0AAE0XRY4_9GAST</name>
<comment type="similarity">
    <text evidence="2">Belongs to the DRAM/TMEM150 family.</text>
</comment>
<evidence type="ECO:0000259" key="7">
    <source>
        <dbReference type="Pfam" id="PF10277"/>
    </source>
</evidence>
<feature type="transmembrane region" description="Helical" evidence="6">
    <location>
        <begin position="171"/>
        <end position="194"/>
    </location>
</feature>
<accession>A0AAE0XRY4</accession>
<gene>
    <name evidence="8" type="ORF">RRG08_048014</name>
</gene>
<reference evidence="8" key="1">
    <citation type="journal article" date="2023" name="G3 (Bethesda)">
        <title>A reference genome for the long-term kleptoplast-retaining sea slug Elysia crispata morphotype clarki.</title>
        <authorList>
            <person name="Eastman K.E."/>
            <person name="Pendleton A.L."/>
            <person name="Shaikh M.A."/>
            <person name="Suttiyut T."/>
            <person name="Ogas R."/>
            <person name="Tomko P."/>
            <person name="Gavelis G."/>
            <person name="Widhalm J.R."/>
            <person name="Wisecaver J.H."/>
        </authorList>
    </citation>
    <scope>NUCLEOTIDE SEQUENCE</scope>
    <source>
        <strain evidence="8">ECLA1</strain>
    </source>
</reference>
<comment type="caution">
    <text evidence="8">The sequence shown here is derived from an EMBL/GenBank/DDBJ whole genome shotgun (WGS) entry which is preliminary data.</text>
</comment>
<feature type="transmembrane region" description="Helical" evidence="6">
    <location>
        <begin position="28"/>
        <end position="53"/>
    </location>
</feature>
<sequence length="290" mass="32557">MTYFLVPPQVDSLNMPLMTFLLKRRLHYLPIFTAIFIISSFFLAYGISVYHGHVEPDFPYISYAAIQAPERCVFAQLINIGAFLLAANIYIRYLQMSTVLDLLNGARRDRGINKCSLVLGWISAFGLTMVANFQTVEMRPGHYTGAGLAFLLGTSYCWLQTSLAVRYCRWSLVAVTQLINSVLLSVFLVIFTVSKTTYKVRESQGHGTKWDTLRSVYLVSTISEWLTAASIVTFVLTFYRDFSRIELKSPTVKINDRTVVLKDYRFGCSCMASATAATPVISQNGHASVV</sequence>
<dbReference type="GO" id="GO:0012505">
    <property type="term" value="C:endomembrane system"/>
    <property type="evidence" value="ECO:0007669"/>
    <property type="project" value="UniProtKB-SubCell"/>
</dbReference>
<feature type="transmembrane region" description="Helical" evidence="6">
    <location>
        <begin position="115"/>
        <end position="135"/>
    </location>
</feature>
<evidence type="ECO:0000256" key="3">
    <source>
        <dbReference type="ARBA" id="ARBA00022692"/>
    </source>
</evidence>
<organism evidence="8 9">
    <name type="scientific">Elysia crispata</name>
    <name type="common">lettuce slug</name>
    <dbReference type="NCBI Taxonomy" id="231223"/>
    <lineage>
        <taxon>Eukaryota</taxon>
        <taxon>Metazoa</taxon>
        <taxon>Spiralia</taxon>
        <taxon>Lophotrochozoa</taxon>
        <taxon>Mollusca</taxon>
        <taxon>Gastropoda</taxon>
        <taxon>Heterobranchia</taxon>
        <taxon>Euthyneura</taxon>
        <taxon>Panpulmonata</taxon>
        <taxon>Sacoglossa</taxon>
        <taxon>Placobranchoidea</taxon>
        <taxon>Plakobranchidae</taxon>
        <taxon>Elysia</taxon>
    </lineage>
</organism>
<evidence type="ECO:0000256" key="1">
    <source>
        <dbReference type="ARBA" id="ARBA00004127"/>
    </source>
</evidence>
<dbReference type="Proteomes" id="UP001283361">
    <property type="component" value="Unassembled WGS sequence"/>
</dbReference>
<evidence type="ECO:0000256" key="2">
    <source>
        <dbReference type="ARBA" id="ARBA00006565"/>
    </source>
</evidence>
<evidence type="ECO:0000313" key="9">
    <source>
        <dbReference type="Proteomes" id="UP001283361"/>
    </source>
</evidence>
<dbReference type="InterPro" id="IPR050911">
    <property type="entry name" value="DRAM/TMEM150_Autophagy_Mod"/>
</dbReference>